<dbReference type="Proteomes" id="UP000039865">
    <property type="component" value="Unassembled WGS sequence"/>
</dbReference>
<protein>
    <submittedName>
        <fullName evidence="1">Uncharacterized protein</fullName>
    </submittedName>
</protein>
<reference evidence="1 2" key="1">
    <citation type="submission" date="2014-06" db="EMBL/GenBank/DDBJ databases">
        <authorList>
            <person name="Swart Estienne"/>
        </authorList>
    </citation>
    <scope>NUCLEOTIDE SEQUENCE [LARGE SCALE GENOMIC DNA]</scope>
    <source>
        <strain evidence="1 2">130c</strain>
    </source>
</reference>
<evidence type="ECO:0000313" key="2">
    <source>
        <dbReference type="Proteomes" id="UP000039865"/>
    </source>
</evidence>
<organism evidence="1 2">
    <name type="scientific">Stylonychia lemnae</name>
    <name type="common">Ciliate</name>
    <dbReference type="NCBI Taxonomy" id="5949"/>
    <lineage>
        <taxon>Eukaryota</taxon>
        <taxon>Sar</taxon>
        <taxon>Alveolata</taxon>
        <taxon>Ciliophora</taxon>
        <taxon>Intramacronucleata</taxon>
        <taxon>Spirotrichea</taxon>
        <taxon>Stichotrichia</taxon>
        <taxon>Sporadotrichida</taxon>
        <taxon>Oxytrichidae</taxon>
        <taxon>Stylonychinae</taxon>
        <taxon>Stylonychia</taxon>
    </lineage>
</organism>
<keyword evidence="2" id="KW-1185">Reference proteome</keyword>
<dbReference type="AlphaFoldDB" id="A0A078A3H7"/>
<dbReference type="InParanoid" id="A0A078A3H7"/>
<sequence length="493" mass="58092">MELRNRKRNIQREIRLSSNPKENSIHELEKMIRQNQYMHHQYKPQLQSTESMKYLSFINKSTNKDHQDQHQEFIQGLDKKNQQSIVSDNVNLQSKANKHLASQERLTTEDQDSKIKLLSTVNSAVENFIKVKFLNKKVSEADKLDNFKRNFQNRLKNDPLNEIQKKIMDIKRGVEYSLDDIIYAHSIEREDSLSKLDKSSIGKESTGNFPDLTQSNQSLLYLPPVRQRVNQSTVSNNEDKQKELMRKLTDKLKSRTKVLHRKRFQSTVDGQRDEPFISNTSSPIHSQAFISKQERQWLSPALRRYSRNNLQFDSSSLVLPNQTLYQDESTTSIQNTLEELNDIDQELAQKLKDAGLNEFFESNTNKPQQSLIQLYKKIILQKRKKSILNVFDLTQMRQADWRVTMKSINKFRLSKIIKKCDQKIDTEQETQSLEKISIDQKHMCDAITKYRDIYDINDQKVEYNEILNDIKYDDKNTRDLAKESLKKYNEGFV</sequence>
<name>A0A078A3H7_STYLE</name>
<evidence type="ECO:0000313" key="1">
    <source>
        <dbReference type="EMBL" id="CDW76732.1"/>
    </source>
</evidence>
<gene>
    <name evidence="1" type="primary">Contig17117.g18235</name>
    <name evidence="1" type="ORF">STYLEM_5693</name>
</gene>
<proteinExistence type="predicted"/>
<accession>A0A078A3H7</accession>
<dbReference type="EMBL" id="CCKQ01005487">
    <property type="protein sequence ID" value="CDW76732.1"/>
    <property type="molecule type" value="Genomic_DNA"/>
</dbReference>